<dbReference type="GO" id="GO:0016567">
    <property type="term" value="P:protein ubiquitination"/>
    <property type="evidence" value="ECO:0007669"/>
    <property type="project" value="InterPro"/>
</dbReference>
<dbReference type="CDD" id="cd00121">
    <property type="entry name" value="MATH"/>
    <property type="match status" value="1"/>
</dbReference>
<dbReference type="PROSITE" id="PS50144">
    <property type="entry name" value="MATH"/>
    <property type="match status" value="1"/>
</dbReference>
<evidence type="ECO:0000256" key="2">
    <source>
        <dbReference type="ARBA" id="ARBA00004906"/>
    </source>
</evidence>
<name>A0AAN9RRP0_PHACN</name>
<organism evidence="7 8">
    <name type="scientific">Phaseolus coccineus</name>
    <name type="common">Scarlet runner bean</name>
    <name type="synonym">Phaseolus multiflorus</name>
    <dbReference type="NCBI Taxonomy" id="3886"/>
    <lineage>
        <taxon>Eukaryota</taxon>
        <taxon>Viridiplantae</taxon>
        <taxon>Streptophyta</taxon>
        <taxon>Embryophyta</taxon>
        <taxon>Tracheophyta</taxon>
        <taxon>Spermatophyta</taxon>
        <taxon>Magnoliopsida</taxon>
        <taxon>eudicotyledons</taxon>
        <taxon>Gunneridae</taxon>
        <taxon>Pentapetalae</taxon>
        <taxon>rosids</taxon>
        <taxon>fabids</taxon>
        <taxon>Fabales</taxon>
        <taxon>Fabaceae</taxon>
        <taxon>Papilionoideae</taxon>
        <taxon>50 kb inversion clade</taxon>
        <taxon>NPAAA clade</taxon>
        <taxon>indigoferoid/millettioid clade</taxon>
        <taxon>Phaseoleae</taxon>
        <taxon>Phaseolus</taxon>
    </lineage>
</organism>
<evidence type="ECO:0000256" key="1">
    <source>
        <dbReference type="ARBA" id="ARBA00004184"/>
    </source>
</evidence>
<keyword evidence="8" id="KW-1185">Reference proteome</keyword>
<dbReference type="SUPFAM" id="SSF49599">
    <property type="entry name" value="TRAF domain-like"/>
    <property type="match status" value="1"/>
</dbReference>
<reference evidence="7 8" key="1">
    <citation type="submission" date="2024-01" db="EMBL/GenBank/DDBJ databases">
        <title>The genomes of 5 underutilized Papilionoideae crops provide insights into root nodulation and disease resistanc.</title>
        <authorList>
            <person name="Jiang F."/>
        </authorList>
    </citation>
    <scope>NUCLEOTIDE SEQUENCE [LARGE SCALE GENOMIC DNA]</scope>
    <source>
        <strain evidence="7">JINMINGXINNONG_FW02</strain>
        <tissue evidence="7">Leaves</tissue>
    </source>
</reference>
<feature type="domain" description="BTB" evidence="5">
    <location>
        <begin position="183"/>
        <end position="249"/>
    </location>
</feature>
<dbReference type="InterPro" id="IPR011333">
    <property type="entry name" value="SKP1/BTB/POZ_sf"/>
</dbReference>
<gene>
    <name evidence="7" type="ORF">VNO80_03316</name>
</gene>
<comment type="caution">
    <text evidence="7">The sequence shown here is derived from an EMBL/GenBank/DDBJ whole genome shotgun (WGS) entry which is preliminary data.</text>
</comment>
<dbReference type="PANTHER" id="PTHR26379:SF466">
    <property type="entry name" value="BTB_POZ AND MATH DOMAIN-CONTAINING PROTEIN 4"/>
    <property type="match status" value="1"/>
</dbReference>
<dbReference type="SUPFAM" id="SSF54695">
    <property type="entry name" value="POZ domain"/>
    <property type="match status" value="1"/>
</dbReference>
<feature type="domain" description="MATH" evidence="6">
    <location>
        <begin position="15"/>
        <end position="149"/>
    </location>
</feature>
<evidence type="ECO:0000259" key="6">
    <source>
        <dbReference type="PROSITE" id="PS50144"/>
    </source>
</evidence>
<dbReference type="Proteomes" id="UP001374584">
    <property type="component" value="Unassembled WGS sequence"/>
</dbReference>
<feature type="region of interest" description="Disordered" evidence="4">
    <location>
        <begin position="370"/>
        <end position="396"/>
    </location>
</feature>
<dbReference type="Pfam" id="PF00651">
    <property type="entry name" value="BTB"/>
    <property type="match status" value="1"/>
</dbReference>
<comment type="similarity">
    <text evidence="3">Belongs to the Tdpoz family.</text>
</comment>
<dbReference type="InterPro" id="IPR056423">
    <property type="entry name" value="BACK_BPM_SPOP"/>
</dbReference>
<dbReference type="PROSITE" id="PS50097">
    <property type="entry name" value="BTB"/>
    <property type="match status" value="1"/>
</dbReference>
<dbReference type="InterPro" id="IPR045005">
    <property type="entry name" value="BPM1-6"/>
</dbReference>
<dbReference type="InterPro" id="IPR000210">
    <property type="entry name" value="BTB/POZ_dom"/>
</dbReference>
<dbReference type="PANTHER" id="PTHR26379">
    <property type="entry name" value="BTB/POZ AND MATH DOMAIN-CONTAINING PROTEIN 1"/>
    <property type="match status" value="1"/>
</dbReference>
<comment type="subcellular location">
    <subcellularLocation>
        <location evidence="1">Endomembrane system</location>
        <topology evidence="1">Peripheral membrane protein</topology>
    </subcellularLocation>
</comment>
<dbReference type="AlphaFoldDB" id="A0AAN9RRP0"/>
<dbReference type="EMBL" id="JAYMYR010000002">
    <property type="protein sequence ID" value="KAK7377883.1"/>
    <property type="molecule type" value="Genomic_DNA"/>
</dbReference>
<dbReference type="SMART" id="SM00225">
    <property type="entry name" value="BTB"/>
    <property type="match status" value="1"/>
</dbReference>
<proteinExistence type="inferred from homology"/>
<evidence type="ECO:0000256" key="4">
    <source>
        <dbReference type="SAM" id="MobiDB-lite"/>
    </source>
</evidence>
<evidence type="ECO:0000259" key="5">
    <source>
        <dbReference type="PROSITE" id="PS50097"/>
    </source>
</evidence>
<dbReference type="CDD" id="cd18280">
    <property type="entry name" value="BTB_POZ_BPM_plant"/>
    <property type="match status" value="1"/>
</dbReference>
<evidence type="ECO:0000313" key="8">
    <source>
        <dbReference type="Proteomes" id="UP001374584"/>
    </source>
</evidence>
<dbReference type="Gene3D" id="1.25.40.420">
    <property type="match status" value="1"/>
</dbReference>
<sequence length="396" mass="44461">MNNTASSESVIEIVKGSHEFKVKGYSLVKGIGVGKFIASETFNVGGYEWAIYFYPDGIDTQENAAVYVSVFVVLLSNANDVRAKFELAMHDQGGSDEHFVLGHFNGTLGTDPYTLSTGEMWGIRRFYKRFHLEHSMYLTDDCLQVNCTVGVLPTTLDKSMTIEVPESSIAVNFGMLFEDEQSSDVTFCVGGNKFYAHKIVLAARSSVFKTQFFNETEKVDREILVNDMEPKVFKALLHFIYKDTLMEDEELHLSVSSTMASLSKLYVTKLLAAAHKYELPRLKLMCESVLCKHISINSVAQILVISDCYDATQLKSMCLQFSTENLDAVLRSDGFKHLKKKCPNLQYELLKTVAAEIECAKSSHVVDCDETHEPNEIETESTSYNPSSDEENHLGW</sequence>
<evidence type="ECO:0000313" key="7">
    <source>
        <dbReference type="EMBL" id="KAK7377883.1"/>
    </source>
</evidence>
<comment type="pathway">
    <text evidence="2">Protein modification; protein ubiquitination.</text>
</comment>
<dbReference type="InterPro" id="IPR002083">
    <property type="entry name" value="MATH/TRAF_dom"/>
</dbReference>
<protein>
    <submittedName>
        <fullName evidence="7">Uncharacterized protein</fullName>
    </submittedName>
</protein>
<dbReference type="Gene3D" id="2.60.210.10">
    <property type="entry name" value="Apoptosis, Tumor Necrosis Factor Receptor Associated Protein 2, Chain A"/>
    <property type="match status" value="1"/>
</dbReference>
<dbReference type="Pfam" id="PF22486">
    <property type="entry name" value="MATH_2"/>
    <property type="match status" value="1"/>
</dbReference>
<accession>A0AAN9RRP0</accession>
<dbReference type="Gene3D" id="3.30.710.10">
    <property type="entry name" value="Potassium Channel Kv1.1, Chain A"/>
    <property type="match status" value="1"/>
</dbReference>
<dbReference type="Pfam" id="PF24570">
    <property type="entry name" value="BACK_BPM_SPOP"/>
    <property type="match status" value="1"/>
</dbReference>
<dbReference type="GO" id="GO:0012505">
    <property type="term" value="C:endomembrane system"/>
    <property type="evidence" value="ECO:0007669"/>
    <property type="project" value="UniProtKB-SubCell"/>
</dbReference>
<dbReference type="InterPro" id="IPR008974">
    <property type="entry name" value="TRAF-like"/>
</dbReference>
<evidence type="ECO:0000256" key="3">
    <source>
        <dbReference type="ARBA" id="ARBA00010846"/>
    </source>
</evidence>